<dbReference type="InterPro" id="IPR000210">
    <property type="entry name" value="BTB/POZ_dom"/>
</dbReference>
<dbReference type="Pfam" id="PF00651">
    <property type="entry name" value="BTB"/>
    <property type="match status" value="1"/>
</dbReference>
<dbReference type="Proteomes" id="UP001492380">
    <property type="component" value="Unassembled WGS sequence"/>
</dbReference>
<feature type="domain" description="BTB" evidence="2">
    <location>
        <begin position="42"/>
        <end position="119"/>
    </location>
</feature>
<protein>
    <recommendedName>
        <fullName evidence="2">BTB domain-containing protein</fullName>
    </recommendedName>
</protein>
<keyword evidence="4" id="KW-1185">Reference proteome</keyword>
<organism evidence="3 4">
    <name type="scientific">Phyllosticta capitalensis</name>
    <dbReference type="NCBI Taxonomy" id="121624"/>
    <lineage>
        <taxon>Eukaryota</taxon>
        <taxon>Fungi</taxon>
        <taxon>Dikarya</taxon>
        <taxon>Ascomycota</taxon>
        <taxon>Pezizomycotina</taxon>
        <taxon>Dothideomycetes</taxon>
        <taxon>Dothideomycetes incertae sedis</taxon>
        <taxon>Botryosphaeriales</taxon>
        <taxon>Phyllostictaceae</taxon>
        <taxon>Phyllosticta</taxon>
    </lineage>
</organism>
<sequence length="246" mass="28279">MASQEASLVGKGQSSSQSDQATIKQDFPSMLNSELIKIEAGVGDTKTYFIHISVLCAESEMYRAQLRGSGTWKEKTEGKISTEEIPEIFDSFVNYIYRKSLPKAETEGDAYLVHLARLYCLGDRLMARNFQEAVFRRFTEKLDILDPISLDALCELLEVAFAELPEKRKNDDQLQSAIGPLAAFRFPELWKHPPFRDELSREHPGMMRPICFSLAKMVGVEYAMWEFEGEERKRREEEKKNGIHWL</sequence>
<accession>A0ABR1YXX2</accession>
<name>A0ABR1YXX2_9PEZI</name>
<comment type="caution">
    <text evidence="3">The sequence shown here is derived from an EMBL/GenBank/DDBJ whole genome shotgun (WGS) entry which is preliminary data.</text>
</comment>
<gene>
    <name evidence="3" type="ORF">HDK90DRAFT_126369</name>
</gene>
<dbReference type="SUPFAM" id="SSF54695">
    <property type="entry name" value="POZ domain"/>
    <property type="match status" value="1"/>
</dbReference>
<evidence type="ECO:0000313" key="3">
    <source>
        <dbReference type="EMBL" id="KAK8243572.1"/>
    </source>
</evidence>
<dbReference type="Gene3D" id="3.30.710.10">
    <property type="entry name" value="Potassium Channel Kv1.1, Chain A"/>
    <property type="match status" value="1"/>
</dbReference>
<proteinExistence type="predicted"/>
<evidence type="ECO:0000259" key="2">
    <source>
        <dbReference type="Pfam" id="PF00651"/>
    </source>
</evidence>
<dbReference type="PANTHER" id="PTHR47843:SF2">
    <property type="entry name" value="BTB DOMAIN-CONTAINING PROTEIN"/>
    <property type="match status" value="1"/>
</dbReference>
<evidence type="ECO:0000313" key="4">
    <source>
        <dbReference type="Proteomes" id="UP001492380"/>
    </source>
</evidence>
<dbReference type="InterPro" id="IPR011333">
    <property type="entry name" value="SKP1/BTB/POZ_sf"/>
</dbReference>
<dbReference type="PANTHER" id="PTHR47843">
    <property type="entry name" value="BTB DOMAIN-CONTAINING PROTEIN-RELATED"/>
    <property type="match status" value="1"/>
</dbReference>
<reference evidence="3 4" key="1">
    <citation type="submission" date="2024-04" db="EMBL/GenBank/DDBJ databases">
        <title>Phyllosticta paracitricarpa is synonymous to the EU quarantine fungus P. citricarpa based on phylogenomic analyses.</title>
        <authorList>
            <consortium name="Lawrence Berkeley National Laboratory"/>
            <person name="Van Ingen-Buijs V.A."/>
            <person name="Van Westerhoven A.C."/>
            <person name="Haridas S."/>
            <person name="Skiadas P."/>
            <person name="Martin F."/>
            <person name="Groenewald J.Z."/>
            <person name="Crous P.W."/>
            <person name="Seidl M.F."/>
        </authorList>
    </citation>
    <scope>NUCLEOTIDE SEQUENCE [LARGE SCALE GENOMIC DNA]</scope>
    <source>
        <strain evidence="3 4">CBS 123374</strain>
    </source>
</reference>
<dbReference type="EMBL" id="JBBWRZ010000002">
    <property type="protein sequence ID" value="KAK8243572.1"/>
    <property type="molecule type" value="Genomic_DNA"/>
</dbReference>
<feature type="region of interest" description="Disordered" evidence="1">
    <location>
        <begin position="1"/>
        <end position="21"/>
    </location>
</feature>
<evidence type="ECO:0000256" key="1">
    <source>
        <dbReference type="SAM" id="MobiDB-lite"/>
    </source>
</evidence>